<proteinExistence type="predicted"/>
<sequence length="312" mass="35168">MNYKKKLIISSVGLSLMLGGCSDMNNAGTEKETEKQTAAQHEKQTEDVYVSVQDYKGEGYELDNGEKTDKIAEANREEIDQAVKAFFQDTYKTEVKVHNVVGAVDGATVFVESVGEPHFYTFAIVPIDVNEEKILTDKVESQEGQVEDAIMTGLFAMIFDEEIAVLDQYMEKAVSEHPVTGITREALQKVRAGGFSTPYYYINTAGDKFDVLFDEYLKDPQKSSEEWKAFYSKDMYEPEDIITTVYLYMEDKNAEPNKAVFDKIVSGIEKTIGLPKGSYSVYLNDNLVDKTNSRGVKDNSLERSFPNDIIRE</sequence>
<evidence type="ECO:0000313" key="1">
    <source>
        <dbReference type="EMBL" id="WHZ58122.1"/>
    </source>
</evidence>
<dbReference type="Proteomes" id="UP001226091">
    <property type="component" value="Chromosome"/>
</dbReference>
<accession>A0ACD4RCI3</accession>
<evidence type="ECO:0000313" key="2">
    <source>
        <dbReference type="Proteomes" id="UP001226091"/>
    </source>
</evidence>
<dbReference type="EMBL" id="CP126116">
    <property type="protein sequence ID" value="WHZ58122.1"/>
    <property type="molecule type" value="Genomic_DNA"/>
</dbReference>
<reference evidence="2" key="1">
    <citation type="journal article" date="2025" name="Aquaculture">
        <title>Assessment of the bioflocculant production and safety properties of Metabacillus hrfriensis sp. nov. based on phenotypic and whole-genome sequencing analysis.</title>
        <authorList>
            <person name="Zhang R."/>
            <person name="Zhao Z."/>
            <person name="Luo L."/>
            <person name="Wang S."/>
            <person name="Guo K."/>
            <person name="Xu W."/>
        </authorList>
    </citation>
    <scope>NUCLEOTIDE SEQUENCE [LARGE SCALE GENOMIC DNA]</scope>
    <source>
        <strain evidence="2">CT-WN-B3</strain>
    </source>
</reference>
<organism evidence="1 2">
    <name type="scientific">Metabacillus hrfriensis</name>
    <dbReference type="NCBI Taxonomy" id="3048891"/>
    <lineage>
        <taxon>Bacteria</taxon>
        <taxon>Bacillati</taxon>
        <taxon>Bacillota</taxon>
        <taxon>Bacilli</taxon>
        <taxon>Bacillales</taxon>
        <taxon>Bacillaceae</taxon>
        <taxon>Metabacillus</taxon>
    </lineage>
</organism>
<protein>
    <submittedName>
        <fullName evidence="1">DUF1672 family protein</fullName>
    </submittedName>
</protein>
<name>A0ACD4RCI3_9BACI</name>
<gene>
    <name evidence="1" type="ORF">QLQ22_01700</name>
</gene>
<keyword evidence="2" id="KW-1185">Reference proteome</keyword>